<organism evidence="2 3">
    <name type="scientific">Thiohalorhabdus methylotrophus</name>
    <dbReference type="NCBI Taxonomy" id="3242694"/>
    <lineage>
        <taxon>Bacteria</taxon>
        <taxon>Pseudomonadati</taxon>
        <taxon>Pseudomonadota</taxon>
        <taxon>Gammaproteobacteria</taxon>
        <taxon>Thiohalorhabdales</taxon>
        <taxon>Thiohalorhabdaceae</taxon>
        <taxon>Thiohalorhabdus</taxon>
    </lineage>
</organism>
<evidence type="ECO:0008006" key="4">
    <source>
        <dbReference type="Google" id="ProtNLM"/>
    </source>
</evidence>
<gene>
    <name evidence="2" type="ORF">ACERLL_07195</name>
</gene>
<dbReference type="Proteomes" id="UP001575181">
    <property type="component" value="Unassembled WGS sequence"/>
</dbReference>
<dbReference type="RefSeq" id="WP_373655390.1">
    <property type="nucleotide sequence ID" value="NZ_JBGUAW010000004.1"/>
</dbReference>
<reference evidence="2 3" key="1">
    <citation type="submission" date="2024-08" db="EMBL/GenBank/DDBJ databases">
        <title>Whole-genome sequencing of halo(alkali)philic microorganisms from hypersaline lakes.</title>
        <authorList>
            <person name="Sorokin D.Y."/>
            <person name="Merkel A.Y."/>
            <person name="Messina E."/>
            <person name="Yakimov M."/>
        </authorList>
    </citation>
    <scope>NUCLEOTIDE SEQUENCE [LARGE SCALE GENOMIC DNA]</scope>
    <source>
        <strain evidence="2 3">Cl-TMA</strain>
    </source>
</reference>
<evidence type="ECO:0000313" key="3">
    <source>
        <dbReference type="Proteomes" id="UP001575181"/>
    </source>
</evidence>
<dbReference type="InterPro" id="IPR011990">
    <property type="entry name" value="TPR-like_helical_dom_sf"/>
</dbReference>
<feature type="repeat" description="TPR" evidence="1">
    <location>
        <begin position="182"/>
        <end position="215"/>
    </location>
</feature>
<keyword evidence="3" id="KW-1185">Reference proteome</keyword>
<name>A0ABV4TTZ8_9GAMM</name>
<evidence type="ECO:0000313" key="2">
    <source>
        <dbReference type="EMBL" id="MFA9460609.1"/>
    </source>
</evidence>
<dbReference type="InterPro" id="IPR019734">
    <property type="entry name" value="TPR_rpt"/>
</dbReference>
<sequence length="553" mass="62219">MNKALVQVEQGKYEKADKSVQKSLDPTGDDQLLYHLELGTIHHLAGSYEKSNKHLEQAHDLADSLRSKQAEDYLAAAMVSPREMTYMGSDVERVYISYYKALNYLMLAQQAKQERVRDEHLEKAGVEVRRLDNTLSTISFDKGNYKDVKDKEEKTFTKLLDLFQKFQGNWLDEEWLVFREDAYARYLAGVLYEKRGNLDDARISYQKAAELYEEGYTKQYHLGGGMAEQAWFDAIRMMRRSGGWEGEWPRLAEEKLSESRRARLDRYDDETAQILVIQHLGMVPQRKELNLRLTALPQQQSLLLRPVLTGDGMEEKDQLSWFFLLYGDKGVLDLLNGYREGGLYGVARNFTSKTVPLGPAWDVAEQLKIPQTLGSTGIRVTVPYYSPLRTAANGTRLLVDGEDAGQLLDAESLAQLTMQEQLLNASSDLYNALARATLKNVAGSEAGGMVSSALGGGEGLGSLAGKLLASGSSAAETRNWLTLPYGIRLMRVAVEPGKHHLELTTLTQNGSRMARTGRDFELAPGEVRVWVRRTIDRTQERPDRESDMKTASN</sequence>
<protein>
    <recommendedName>
        <fullName evidence="4">Tetratricopeptide repeat protein</fullName>
    </recommendedName>
</protein>
<comment type="caution">
    <text evidence="2">The sequence shown here is derived from an EMBL/GenBank/DDBJ whole genome shotgun (WGS) entry which is preliminary data.</text>
</comment>
<proteinExistence type="predicted"/>
<dbReference type="Gene3D" id="1.25.40.10">
    <property type="entry name" value="Tetratricopeptide repeat domain"/>
    <property type="match status" value="1"/>
</dbReference>
<accession>A0ABV4TTZ8</accession>
<keyword evidence="1" id="KW-0802">TPR repeat</keyword>
<dbReference type="SMART" id="SM00028">
    <property type="entry name" value="TPR"/>
    <property type="match status" value="2"/>
</dbReference>
<dbReference type="EMBL" id="JBGUAW010000004">
    <property type="protein sequence ID" value="MFA9460609.1"/>
    <property type="molecule type" value="Genomic_DNA"/>
</dbReference>
<evidence type="ECO:0000256" key="1">
    <source>
        <dbReference type="PROSITE-ProRule" id="PRU00339"/>
    </source>
</evidence>
<dbReference type="SUPFAM" id="SSF81901">
    <property type="entry name" value="HCP-like"/>
    <property type="match status" value="1"/>
</dbReference>
<dbReference type="PROSITE" id="PS50005">
    <property type="entry name" value="TPR"/>
    <property type="match status" value="1"/>
</dbReference>